<keyword evidence="2" id="KW-1003">Cell membrane</keyword>
<dbReference type="Pfam" id="PF18967">
    <property type="entry name" value="PycTM"/>
    <property type="match status" value="1"/>
</dbReference>
<dbReference type="AlphaFoldDB" id="A0A2H0RFG5"/>
<evidence type="ECO:0000313" key="11">
    <source>
        <dbReference type="Proteomes" id="UP000228767"/>
    </source>
</evidence>
<sequence length="109" mass="11523">MSENDPKKNIGAAISLVDGILDKLLDITTHLDSQTNILVGISSGVFALSLGQLLKIGSEQNLPLVVLAVFSAAAALVGLFAIHPPKAMRKRGQKESLLYQKHIASYASA</sequence>
<evidence type="ECO:0000256" key="8">
    <source>
        <dbReference type="SAM" id="Phobius"/>
    </source>
</evidence>
<gene>
    <name evidence="10" type="ORF">COV10_00395</name>
</gene>
<comment type="caution">
    <text evidence="10">The sequence shown here is derived from an EMBL/GenBank/DDBJ whole genome shotgun (WGS) entry which is preliminary data.</text>
</comment>
<keyword evidence="5 8" id="KW-1133">Transmembrane helix</keyword>
<feature type="transmembrane region" description="Helical" evidence="8">
    <location>
        <begin position="62"/>
        <end position="82"/>
    </location>
</feature>
<evidence type="ECO:0000256" key="6">
    <source>
        <dbReference type="ARBA" id="ARBA00023118"/>
    </source>
</evidence>
<organism evidence="10 11">
    <name type="scientific">Candidatus Vogelbacteria bacterium CG10_big_fil_rev_8_21_14_0_10_51_16</name>
    <dbReference type="NCBI Taxonomy" id="1975045"/>
    <lineage>
        <taxon>Bacteria</taxon>
        <taxon>Candidatus Vogeliibacteriota</taxon>
    </lineage>
</organism>
<protein>
    <recommendedName>
        <fullName evidence="9">Pycsar effector protein domain-containing protein</fullName>
    </recommendedName>
</protein>
<evidence type="ECO:0000256" key="4">
    <source>
        <dbReference type="ARBA" id="ARBA00022741"/>
    </source>
</evidence>
<dbReference type="EMBL" id="PCYI01000002">
    <property type="protein sequence ID" value="PIR45243.1"/>
    <property type="molecule type" value="Genomic_DNA"/>
</dbReference>
<accession>A0A2H0RFG5</accession>
<evidence type="ECO:0000313" key="10">
    <source>
        <dbReference type="EMBL" id="PIR45243.1"/>
    </source>
</evidence>
<evidence type="ECO:0000256" key="7">
    <source>
        <dbReference type="ARBA" id="ARBA00023136"/>
    </source>
</evidence>
<evidence type="ECO:0000256" key="1">
    <source>
        <dbReference type="ARBA" id="ARBA00004236"/>
    </source>
</evidence>
<feature type="transmembrane region" description="Helical" evidence="8">
    <location>
        <begin position="37"/>
        <end position="56"/>
    </location>
</feature>
<keyword evidence="6" id="KW-0051">Antiviral defense</keyword>
<evidence type="ECO:0000256" key="3">
    <source>
        <dbReference type="ARBA" id="ARBA00022692"/>
    </source>
</evidence>
<keyword evidence="3 8" id="KW-0812">Transmembrane</keyword>
<reference evidence="10 11" key="1">
    <citation type="submission" date="2017-09" db="EMBL/GenBank/DDBJ databases">
        <title>Depth-based differentiation of microbial function through sediment-hosted aquifers and enrichment of novel symbionts in the deep terrestrial subsurface.</title>
        <authorList>
            <person name="Probst A.J."/>
            <person name="Ladd B."/>
            <person name="Jarett J.K."/>
            <person name="Geller-Mcgrath D.E."/>
            <person name="Sieber C.M."/>
            <person name="Emerson J.B."/>
            <person name="Anantharaman K."/>
            <person name="Thomas B.C."/>
            <person name="Malmstrom R."/>
            <person name="Stieglmeier M."/>
            <person name="Klingl A."/>
            <person name="Woyke T."/>
            <person name="Ryan C.M."/>
            <person name="Banfield J.F."/>
        </authorList>
    </citation>
    <scope>NUCLEOTIDE SEQUENCE [LARGE SCALE GENOMIC DNA]</scope>
    <source>
        <strain evidence="10">CG10_big_fil_rev_8_21_14_0_10_51_16</strain>
    </source>
</reference>
<proteinExistence type="predicted"/>
<evidence type="ECO:0000259" key="9">
    <source>
        <dbReference type="Pfam" id="PF18967"/>
    </source>
</evidence>
<feature type="domain" description="Pycsar effector protein" evidence="9">
    <location>
        <begin position="20"/>
        <end position="106"/>
    </location>
</feature>
<evidence type="ECO:0000256" key="2">
    <source>
        <dbReference type="ARBA" id="ARBA00022475"/>
    </source>
</evidence>
<keyword evidence="7 8" id="KW-0472">Membrane</keyword>
<keyword evidence="4" id="KW-0547">Nucleotide-binding</keyword>
<dbReference type="Proteomes" id="UP000228767">
    <property type="component" value="Unassembled WGS sequence"/>
</dbReference>
<dbReference type="InterPro" id="IPR043760">
    <property type="entry name" value="PycTM_dom"/>
</dbReference>
<comment type="subcellular location">
    <subcellularLocation>
        <location evidence="1">Cell membrane</location>
    </subcellularLocation>
</comment>
<name>A0A2H0RFG5_9BACT</name>
<evidence type="ECO:0000256" key="5">
    <source>
        <dbReference type="ARBA" id="ARBA00022989"/>
    </source>
</evidence>